<comment type="subcellular location">
    <subcellularLocation>
        <location evidence="1">Endomembrane system</location>
        <topology evidence="1">Multi-pass membrane protein</topology>
    </subcellularLocation>
</comment>
<evidence type="ECO:0000259" key="8">
    <source>
        <dbReference type="Pfam" id="PF04116"/>
    </source>
</evidence>
<protein>
    <recommendedName>
        <fullName evidence="8">Fatty acid hydroxylase domain-containing protein</fullName>
    </recommendedName>
</protein>
<keyword evidence="4" id="KW-0560">Oxidoreductase</keyword>
<proteinExistence type="predicted"/>
<accession>A0ABN6VN75</accession>
<evidence type="ECO:0000313" key="9">
    <source>
        <dbReference type="EMBL" id="BDV35747.1"/>
    </source>
</evidence>
<keyword evidence="3 7" id="KW-1133">Transmembrane helix</keyword>
<feature type="domain" description="Fatty acid hydroxylase" evidence="8">
    <location>
        <begin position="111"/>
        <end position="243"/>
    </location>
</feature>
<dbReference type="PANTHER" id="PTHR21624">
    <property type="entry name" value="STEROL DESATURASE-RELATED PROTEIN"/>
    <property type="match status" value="1"/>
</dbReference>
<evidence type="ECO:0000256" key="3">
    <source>
        <dbReference type="ARBA" id="ARBA00022989"/>
    </source>
</evidence>
<evidence type="ECO:0000256" key="2">
    <source>
        <dbReference type="ARBA" id="ARBA00022692"/>
    </source>
</evidence>
<keyword evidence="6 7" id="KW-0472">Membrane</keyword>
<keyword evidence="10" id="KW-1185">Reference proteome</keyword>
<evidence type="ECO:0000313" key="10">
    <source>
        <dbReference type="Proteomes" id="UP001317629"/>
    </source>
</evidence>
<dbReference type="InterPro" id="IPR051689">
    <property type="entry name" value="Sterol_desaturase/TMEM195"/>
</dbReference>
<feature type="transmembrane region" description="Helical" evidence="7">
    <location>
        <begin position="60"/>
        <end position="86"/>
    </location>
</feature>
<reference evidence="9 10" key="1">
    <citation type="journal article" date="2023" name="Int. J. Syst. Evol. Microbiol.">
        <title>Methylocystis iwaonis sp. nov., a type II methane-oxidizing bacterium from surface soil of a rice paddy field in Japan, and emended description of the genus Methylocystis (ex Whittenbury et al. 1970) Bowman et al. 1993.</title>
        <authorList>
            <person name="Kaise H."/>
            <person name="Sawadogo J.B."/>
            <person name="Alam M.S."/>
            <person name="Ueno C."/>
            <person name="Dianou D."/>
            <person name="Shinjo R."/>
            <person name="Asakawa S."/>
        </authorList>
    </citation>
    <scope>NUCLEOTIDE SEQUENCE [LARGE SCALE GENOMIC DNA]</scope>
    <source>
        <strain evidence="9 10">SS37A-Re</strain>
    </source>
</reference>
<name>A0ABN6VN75_9HYPH</name>
<evidence type="ECO:0000256" key="4">
    <source>
        <dbReference type="ARBA" id="ARBA00023002"/>
    </source>
</evidence>
<dbReference type="PANTHER" id="PTHR21624:SF1">
    <property type="entry name" value="ALKYLGLYCEROL MONOOXYGENASE"/>
    <property type="match status" value="1"/>
</dbReference>
<keyword evidence="2 7" id="KW-0812">Transmembrane</keyword>
<evidence type="ECO:0000256" key="6">
    <source>
        <dbReference type="ARBA" id="ARBA00023136"/>
    </source>
</evidence>
<evidence type="ECO:0000256" key="5">
    <source>
        <dbReference type="ARBA" id="ARBA00023098"/>
    </source>
</evidence>
<dbReference type="Proteomes" id="UP001317629">
    <property type="component" value="Chromosome"/>
</dbReference>
<gene>
    <name evidence="9" type="ORF">SS37A_32760</name>
</gene>
<evidence type="ECO:0000256" key="7">
    <source>
        <dbReference type="SAM" id="Phobius"/>
    </source>
</evidence>
<dbReference type="InterPro" id="IPR006694">
    <property type="entry name" value="Fatty_acid_hydroxylase"/>
</dbReference>
<evidence type="ECO:0000256" key="1">
    <source>
        <dbReference type="ARBA" id="ARBA00004127"/>
    </source>
</evidence>
<dbReference type="EMBL" id="AP027142">
    <property type="protein sequence ID" value="BDV35747.1"/>
    <property type="molecule type" value="Genomic_DNA"/>
</dbReference>
<sequence length="295" mass="32732">MQGLLQQLSPEILSAMQNMTTSLLAGGAIFTALALVPGVACNPGKPWWRNRGLATDGCFLALNAILATYLSTAVAIALALTLTLFLPAVEIIRLLQGNGLFARFPLAAQCALYLAISDFLLYWIHRGFHRKILWPFHAIHHASEDVDWTSGYRMHPINLALSAHLVPLLMLYLGIPLEVIILLAPLDTAVGYFVHSNLNWTLGPLRYVIATPVFHRWHHTRSNQGGAANFAPTFAIWDVLFGTFFMPAGALPARYGIDDQAFPPRFTRQLIYPFEELLRLIGLRKRLPPVEGSTL</sequence>
<dbReference type="Pfam" id="PF04116">
    <property type="entry name" value="FA_hydroxylase"/>
    <property type="match status" value="1"/>
</dbReference>
<feature type="transmembrane region" description="Helical" evidence="7">
    <location>
        <begin position="106"/>
        <end position="124"/>
    </location>
</feature>
<feature type="transmembrane region" description="Helical" evidence="7">
    <location>
        <begin position="20"/>
        <end position="40"/>
    </location>
</feature>
<feature type="transmembrane region" description="Helical" evidence="7">
    <location>
        <begin position="159"/>
        <end position="184"/>
    </location>
</feature>
<keyword evidence="5" id="KW-0443">Lipid metabolism</keyword>
<dbReference type="RefSeq" id="WP_281929264.1">
    <property type="nucleotide sequence ID" value="NZ_AP027142.1"/>
</dbReference>
<organism evidence="9 10">
    <name type="scientific">Methylocystis iwaonis</name>
    <dbReference type="NCBI Taxonomy" id="2885079"/>
    <lineage>
        <taxon>Bacteria</taxon>
        <taxon>Pseudomonadati</taxon>
        <taxon>Pseudomonadota</taxon>
        <taxon>Alphaproteobacteria</taxon>
        <taxon>Hyphomicrobiales</taxon>
        <taxon>Methylocystaceae</taxon>
        <taxon>Methylocystis</taxon>
    </lineage>
</organism>